<dbReference type="AlphaFoldDB" id="A0AAX4PIJ6"/>
<feature type="region of interest" description="Disordered" evidence="1">
    <location>
        <begin position="257"/>
        <end position="284"/>
    </location>
</feature>
<dbReference type="Proteomes" id="UP001472866">
    <property type="component" value="Chromosome 13"/>
</dbReference>
<feature type="transmembrane region" description="Helical" evidence="2">
    <location>
        <begin position="37"/>
        <end position="61"/>
    </location>
</feature>
<dbReference type="EMBL" id="CP151513">
    <property type="protein sequence ID" value="WZN65850.1"/>
    <property type="molecule type" value="Genomic_DNA"/>
</dbReference>
<evidence type="ECO:0000256" key="1">
    <source>
        <dbReference type="SAM" id="MobiDB-lite"/>
    </source>
</evidence>
<evidence type="ECO:0000256" key="2">
    <source>
        <dbReference type="SAM" id="Phobius"/>
    </source>
</evidence>
<keyword evidence="2" id="KW-0812">Transmembrane</keyword>
<keyword evidence="2" id="KW-0472">Membrane</keyword>
<proteinExistence type="predicted"/>
<dbReference type="InterPro" id="IPR011040">
    <property type="entry name" value="Sialidase"/>
</dbReference>
<accession>A0AAX4PIJ6</accession>
<protein>
    <submittedName>
        <fullName evidence="4">Sialidase</fullName>
    </submittedName>
</protein>
<evidence type="ECO:0000313" key="5">
    <source>
        <dbReference type="Proteomes" id="UP001472866"/>
    </source>
</evidence>
<feature type="compositionally biased region" description="Basic and acidic residues" evidence="1">
    <location>
        <begin position="20"/>
        <end position="29"/>
    </location>
</feature>
<feature type="region of interest" description="Disordered" evidence="1">
    <location>
        <begin position="1"/>
        <end position="29"/>
    </location>
</feature>
<keyword evidence="2" id="KW-1133">Transmembrane helix</keyword>
<dbReference type="SUPFAM" id="SSF50939">
    <property type="entry name" value="Sialidases"/>
    <property type="match status" value="1"/>
</dbReference>
<dbReference type="Pfam" id="PF13088">
    <property type="entry name" value="BNR_2"/>
    <property type="match status" value="1"/>
</dbReference>
<sequence>MRRGVLSPGKDGRGAAPLPRGDRDSGRRRTEGVAKEAAFYLAKVVLVSALLVLALAALLAFSHEAGKDRSLVYDSGEVTFSFVHRSFSKETAGAESAAEDEIERKEIEADGYQFYKRLNAKGGSRVSRLRYMHMGMLEILPNGSMAAFFQASESQFEGVFDQSIYWAISDDQGVTWGLPQALVSSNRKLPIWSPVAHTSGTRTFVFYSKSSKFCEYYDKAKGVMRHSPGGDVFFVSSNDSGETWTFPQRLLSYEEDRPAGLRGPDAEVSSSQDSEAVDDQSGSRKPFGVPKVIANKLTVLSNGVWLLPYWREPGKTCPVVRRGLDPSQWVNGSAGVLYTENQGLSWRMASEVQDTSTWLIESSIAELGDQGGLLQVYRTRAGHAYRGYSHDMGLTWTQPTRALLPNPNSKMCVLTLPNGSVLAAYNHSPTRRTPLSLSISKDGGVLWTTVAHLETDPKLQFAYPTMQISGEDLLVIYSVMSKQSGKKLESVGIKVARVSLKKLLAY</sequence>
<reference evidence="4 5" key="1">
    <citation type="submission" date="2024-03" db="EMBL/GenBank/DDBJ databases">
        <title>Complete genome sequence of the green alga Chloropicon roscoffensis RCC1871.</title>
        <authorList>
            <person name="Lemieux C."/>
            <person name="Pombert J.-F."/>
            <person name="Otis C."/>
            <person name="Turmel M."/>
        </authorList>
    </citation>
    <scope>NUCLEOTIDE SEQUENCE [LARGE SCALE GENOMIC DNA]</scope>
    <source>
        <strain evidence="4 5">RCC1871</strain>
    </source>
</reference>
<organism evidence="4 5">
    <name type="scientific">Chloropicon roscoffensis</name>
    <dbReference type="NCBI Taxonomy" id="1461544"/>
    <lineage>
        <taxon>Eukaryota</taxon>
        <taxon>Viridiplantae</taxon>
        <taxon>Chlorophyta</taxon>
        <taxon>Chloropicophyceae</taxon>
        <taxon>Chloropicales</taxon>
        <taxon>Chloropicaceae</taxon>
        <taxon>Chloropicon</taxon>
    </lineage>
</organism>
<evidence type="ECO:0000259" key="3">
    <source>
        <dbReference type="Pfam" id="PF13088"/>
    </source>
</evidence>
<evidence type="ECO:0000313" key="4">
    <source>
        <dbReference type="EMBL" id="WZN65850.1"/>
    </source>
</evidence>
<dbReference type="PANTHER" id="PTHR43752:SF2">
    <property type="entry name" value="BNR_ASP-BOX REPEAT FAMILY PROTEIN"/>
    <property type="match status" value="1"/>
</dbReference>
<name>A0AAX4PIJ6_9CHLO</name>
<feature type="domain" description="Sialidase" evidence="3">
    <location>
        <begin position="145"/>
        <end position="471"/>
    </location>
</feature>
<dbReference type="Gene3D" id="2.120.10.10">
    <property type="match status" value="1"/>
</dbReference>
<dbReference type="InterPro" id="IPR036278">
    <property type="entry name" value="Sialidase_sf"/>
</dbReference>
<dbReference type="PANTHER" id="PTHR43752">
    <property type="entry name" value="BNR/ASP-BOX REPEAT FAMILY PROTEIN"/>
    <property type="match status" value="1"/>
</dbReference>
<keyword evidence="5" id="KW-1185">Reference proteome</keyword>
<gene>
    <name evidence="4" type="ORF">HKI87_13g74120</name>
</gene>
<dbReference type="CDD" id="cd15482">
    <property type="entry name" value="Sialidase_non-viral"/>
    <property type="match status" value="1"/>
</dbReference>